<dbReference type="Gene3D" id="2.60.120.10">
    <property type="entry name" value="Jelly Rolls"/>
    <property type="match status" value="1"/>
</dbReference>
<name>A0A085ZPK9_9FLAO</name>
<dbReference type="InterPro" id="IPR018490">
    <property type="entry name" value="cNMP-bd_dom_sf"/>
</dbReference>
<sequence length="190" mass="22802">MESIRELILDYIELSEQEWEYCYPLFKVDQINKKEIVHFQNSVCRNIFFVAKGLLRIYFVDHRGEERTFHFSVEKTFATDYESFLKRVPSSYAIQALEDTTVITITFEMLQDLYKNLRHGEKLGRLIAEDYFFIINDKIKDLYGQTPLERYNKMNKNFPKILQRIPQHYIASYLNISSVHLSRLKYTSKD</sequence>
<dbReference type="EMBL" id="JPRL01000001">
    <property type="protein sequence ID" value="KFF06373.1"/>
    <property type="molecule type" value="Genomic_DNA"/>
</dbReference>
<dbReference type="SUPFAM" id="SSF51206">
    <property type="entry name" value="cAMP-binding domain-like"/>
    <property type="match status" value="1"/>
</dbReference>
<proteinExistence type="predicted"/>
<comment type="caution">
    <text evidence="2">The sequence shown here is derived from an EMBL/GenBank/DDBJ whole genome shotgun (WGS) entry which is preliminary data.</text>
</comment>
<keyword evidence="3" id="KW-1185">Reference proteome</keyword>
<protein>
    <recommendedName>
        <fullName evidence="1">Cyclic nucleotide-binding domain-containing protein</fullName>
    </recommendedName>
</protein>
<reference evidence="2 3" key="1">
    <citation type="submission" date="2014-07" db="EMBL/GenBank/DDBJ databases">
        <title>Genome of Flavobacterium reichenbachii LMG 25512.</title>
        <authorList>
            <person name="Stropko S.J."/>
            <person name="Pipes S.E."/>
            <person name="Newman J.D."/>
        </authorList>
    </citation>
    <scope>NUCLEOTIDE SEQUENCE [LARGE SCALE GENOMIC DNA]</scope>
    <source>
        <strain evidence="2 3">LMG 25512</strain>
    </source>
</reference>
<accession>A0A085ZPK9</accession>
<organism evidence="2 3">
    <name type="scientific">Flavobacterium reichenbachii</name>
    <dbReference type="NCBI Taxonomy" id="362418"/>
    <lineage>
        <taxon>Bacteria</taxon>
        <taxon>Pseudomonadati</taxon>
        <taxon>Bacteroidota</taxon>
        <taxon>Flavobacteriia</taxon>
        <taxon>Flavobacteriales</taxon>
        <taxon>Flavobacteriaceae</taxon>
        <taxon>Flavobacterium</taxon>
    </lineage>
</organism>
<dbReference type="Proteomes" id="UP000028715">
    <property type="component" value="Unassembled WGS sequence"/>
</dbReference>
<dbReference type="AlphaFoldDB" id="A0A085ZPK9"/>
<evidence type="ECO:0000259" key="1">
    <source>
        <dbReference type="Pfam" id="PF00027"/>
    </source>
</evidence>
<feature type="domain" description="Cyclic nucleotide-binding" evidence="1">
    <location>
        <begin position="31"/>
        <end position="115"/>
    </location>
</feature>
<dbReference type="InterPro" id="IPR014710">
    <property type="entry name" value="RmlC-like_jellyroll"/>
</dbReference>
<evidence type="ECO:0000313" key="3">
    <source>
        <dbReference type="Proteomes" id="UP000028715"/>
    </source>
</evidence>
<gene>
    <name evidence="2" type="ORF">IW19_12995</name>
</gene>
<dbReference type="InterPro" id="IPR000595">
    <property type="entry name" value="cNMP-bd_dom"/>
</dbReference>
<dbReference type="eggNOG" id="COG0664">
    <property type="taxonomic scope" value="Bacteria"/>
</dbReference>
<dbReference type="STRING" id="362418.IW19_12995"/>
<dbReference type="Pfam" id="PF00027">
    <property type="entry name" value="cNMP_binding"/>
    <property type="match status" value="1"/>
</dbReference>
<evidence type="ECO:0000313" key="2">
    <source>
        <dbReference type="EMBL" id="KFF06373.1"/>
    </source>
</evidence>